<evidence type="ECO:0000313" key="15">
    <source>
        <dbReference type="EMBL" id="RWR75569.1"/>
    </source>
</evidence>
<keyword evidence="12" id="KW-0325">Glycoprotein</keyword>
<dbReference type="PANTHER" id="PTHR48060:SF17">
    <property type="entry name" value="LRR RECEPTOR-LIKE SERINE_THREONINE-PROTEIN KINASE IRK-RELATED"/>
    <property type="match status" value="1"/>
</dbReference>
<keyword evidence="15" id="KW-0418">Kinase</keyword>
<dbReference type="SUPFAM" id="SSF52058">
    <property type="entry name" value="L domain-like"/>
    <property type="match status" value="1"/>
</dbReference>
<dbReference type="OrthoDB" id="4691307at2759"/>
<feature type="domain" description="Leucine-rich repeat-containing N-terminal plant-type" evidence="14">
    <location>
        <begin position="29"/>
        <end position="67"/>
    </location>
</feature>
<dbReference type="InterPro" id="IPR003591">
    <property type="entry name" value="Leu-rich_rpt_typical-subtyp"/>
</dbReference>
<dbReference type="FunFam" id="3.80.10.10:FF:000041">
    <property type="entry name" value="LRR receptor-like serine/threonine-protein kinase ERECTA"/>
    <property type="match status" value="2"/>
</dbReference>
<evidence type="ECO:0000256" key="11">
    <source>
        <dbReference type="ARBA" id="ARBA00023170"/>
    </source>
</evidence>
<accession>A0A3S3NA51</accession>
<evidence type="ECO:0000256" key="10">
    <source>
        <dbReference type="ARBA" id="ARBA00023136"/>
    </source>
</evidence>
<evidence type="ECO:0000256" key="9">
    <source>
        <dbReference type="ARBA" id="ARBA00022989"/>
    </source>
</evidence>
<dbReference type="SMART" id="SM00365">
    <property type="entry name" value="LRR_SD22"/>
    <property type="match status" value="8"/>
</dbReference>
<keyword evidence="6 13" id="KW-0812">Transmembrane</keyword>
<evidence type="ECO:0000256" key="3">
    <source>
        <dbReference type="ARBA" id="ARBA00009592"/>
    </source>
</evidence>
<keyword evidence="8" id="KW-0677">Repeat</keyword>
<keyword evidence="5" id="KW-0433">Leucine-rich repeat</keyword>
<evidence type="ECO:0000256" key="13">
    <source>
        <dbReference type="SAM" id="Phobius"/>
    </source>
</evidence>
<evidence type="ECO:0000313" key="16">
    <source>
        <dbReference type="Proteomes" id="UP000283530"/>
    </source>
</evidence>
<dbReference type="InterPro" id="IPR053211">
    <property type="entry name" value="DNA_repair-toleration"/>
</dbReference>
<dbReference type="STRING" id="337451.A0A3S3NA51"/>
<dbReference type="PANTHER" id="PTHR48060">
    <property type="entry name" value="DNA DAMAGE-REPAIR/TOLERATION PROTEIN DRT100"/>
    <property type="match status" value="1"/>
</dbReference>
<keyword evidence="11 15" id="KW-0675">Receptor</keyword>
<keyword evidence="15" id="KW-0808">Transferase</keyword>
<dbReference type="PROSITE" id="PS51450">
    <property type="entry name" value="LRR"/>
    <property type="match status" value="2"/>
</dbReference>
<comment type="subcellular location">
    <subcellularLocation>
        <location evidence="2">Cell membrane</location>
    </subcellularLocation>
    <subcellularLocation>
        <location evidence="1">Membrane</location>
        <topology evidence="1">Single-pass membrane protein</topology>
    </subcellularLocation>
</comment>
<dbReference type="FunFam" id="3.80.10.10:FF:000213">
    <property type="entry name" value="Tyrosine-sulfated glycopeptide receptor 1"/>
    <property type="match status" value="1"/>
</dbReference>
<keyword evidence="16" id="KW-1185">Reference proteome</keyword>
<reference evidence="15 16" key="1">
    <citation type="journal article" date="2019" name="Nat. Plants">
        <title>Stout camphor tree genome fills gaps in understanding of flowering plant genome evolution.</title>
        <authorList>
            <person name="Chaw S.M."/>
            <person name="Liu Y.C."/>
            <person name="Wu Y.W."/>
            <person name="Wang H.Y."/>
            <person name="Lin C.I."/>
            <person name="Wu C.S."/>
            <person name="Ke H.M."/>
            <person name="Chang L.Y."/>
            <person name="Hsu C.Y."/>
            <person name="Yang H.T."/>
            <person name="Sudianto E."/>
            <person name="Hsu M.H."/>
            <person name="Wu K.P."/>
            <person name="Wang L.N."/>
            <person name="Leebens-Mack J.H."/>
            <person name="Tsai I.J."/>
        </authorList>
    </citation>
    <scope>NUCLEOTIDE SEQUENCE [LARGE SCALE GENOMIC DNA]</scope>
    <source>
        <strain evidence="16">cv. Chaw 1501</strain>
        <tissue evidence="15">Young leaves</tissue>
    </source>
</reference>
<keyword evidence="7" id="KW-0732">Signal</keyword>
<dbReference type="SUPFAM" id="SSF52047">
    <property type="entry name" value="RNI-like"/>
    <property type="match status" value="2"/>
</dbReference>
<dbReference type="FunFam" id="3.80.10.10:FF:001678">
    <property type="entry name" value="Calmodulin-binding receptor kinase CaMRLK"/>
    <property type="match status" value="1"/>
</dbReference>
<evidence type="ECO:0000256" key="7">
    <source>
        <dbReference type="ARBA" id="ARBA00022729"/>
    </source>
</evidence>
<evidence type="ECO:0000256" key="12">
    <source>
        <dbReference type="ARBA" id="ARBA00023180"/>
    </source>
</evidence>
<feature type="transmembrane region" description="Helical" evidence="13">
    <location>
        <begin position="942"/>
        <end position="963"/>
    </location>
</feature>
<evidence type="ECO:0000256" key="8">
    <source>
        <dbReference type="ARBA" id="ARBA00022737"/>
    </source>
</evidence>
<dbReference type="Pfam" id="PF00560">
    <property type="entry name" value="LRR_1"/>
    <property type="match status" value="11"/>
</dbReference>
<name>A0A3S3NA51_9MAGN</name>
<dbReference type="EMBL" id="QPKB01000002">
    <property type="protein sequence ID" value="RWR75569.1"/>
    <property type="molecule type" value="Genomic_DNA"/>
</dbReference>
<evidence type="ECO:0000256" key="6">
    <source>
        <dbReference type="ARBA" id="ARBA00022692"/>
    </source>
</evidence>
<dbReference type="InterPro" id="IPR032675">
    <property type="entry name" value="LRR_dom_sf"/>
</dbReference>
<keyword evidence="10 13" id="KW-0472">Membrane</keyword>
<protein>
    <submittedName>
        <fullName evidence="15">LRR receptor-like serine/threonine-protein kinase FLS2</fullName>
    </submittedName>
</protein>
<evidence type="ECO:0000256" key="2">
    <source>
        <dbReference type="ARBA" id="ARBA00004236"/>
    </source>
</evidence>
<sequence>MEWPPAFYFWVVSFTFQLWVYGCFGCFYEEESALLELKSSINYPNGTSLPSWRVGTNCCTWKGVTCSSTVGRVIELDLSSTRGFLDNEYWSMDVFRSMNGWYLNPSLLLPFEELQSLDLSDNLLQGFIDEEALNRWSRLSKLEELDLSHNSLNKTILPFLGALKSLEKLDVSANFFRGPLPIKAFENLTSLRTIYFSWNRFNDSQSIQGFCKFKDLQRLDLSHNNFKGPIPLCFSNLTSLQLLNLSNNGFSGMIPTSTTGNDESKGPLPIKGFCKFKDIKWLDLSFNHFEGSIPSCLSNFSKLQLLDLSNNRFSGKIPASTFSNVTSLSYLSLAKNNFSGIVEFRSFAQLSKLKEFVLSDNNLEVEIEYPRLNFTFQLTALGLSNCKLSKYTGGGIPNFLYSQRELVFVDLSHNHLLGKFPNWLLENNPRLQYLMLMNNSFWGTFLLPLHFNHTSMILLDVSNNHIDGLLPSNIGYFLPILVVLNMSRNSFYGSLPPSFGNMSLLQTLDLSHNNLSGEIPVELAAAPLSVSTLKLSNNSFHGKISSTYLLNMTILNHLYLDNNHFVGTIPPSLFNVSWLWGLNIGDNHLSGRIPSQIGDNLRLSTLILRGNHFDGLVPFEICKLQYLKFLDLSDNSLSGPIPSCSNFTNLKFMHLENNSFSGFIPRALSSSSSMISLNIRHNHIADVIPVWIGRLSRLRILLLKGNNLHGHIPNELCQLKNLNLLDLSYNNLFGSLPSCLNNLTFGRSIFLDDFSVGGGSSSYFSSPLNVYTLGTIFDEVTEELKEVEFVTKRMENSYKGGILNYMSGIDVSCNQLTGEIPREMGQLSGLHSLNLSYNQFAGPIPATFKKLSQIESLDLSHNKLNGTIPSELTELYSLSVFSVAYNNLSGRTPDMKSQFSTFSESSYEGNPLLCGPPLSRNCISTAPIGEVPEKDDASIVSFYGSFVGSYLVFPIGTVGVLYFTS</sequence>
<evidence type="ECO:0000256" key="5">
    <source>
        <dbReference type="ARBA" id="ARBA00022614"/>
    </source>
</evidence>
<dbReference type="PRINTS" id="PR00019">
    <property type="entry name" value="LEURICHRPT"/>
</dbReference>
<dbReference type="Gene3D" id="3.80.10.10">
    <property type="entry name" value="Ribonuclease Inhibitor"/>
    <property type="match status" value="7"/>
</dbReference>
<dbReference type="InterPro" id="IPR001611">
    <property type="entry name" value="Leu-rich_rpt"/>
</dbReference>
<evidence type="ECO:0000259" key="14">
    <source>
        <dbReference type="Pfam" id="PF08263"/>
    </source>
</evidence>
<dbReference type="Proteomes" id="UP000283530">
    <property type="component" value="Unassembled WGS sequence"/>
</dbReference>
<keyword evidence="9 13" id="KW-1133">Transmembrane helix</keyword>
<dbReference type="FunFam" id="3.80.10.10:FF:000095">
    <property type="entry name" value="LRR receptor-like serine/threonine-protein kinase GSO1"/>
    <property type="match status" value="1"/>
</dbReference>
<evidence type="ECO:0000256" key="4">
    <source>
        <dbReference type="ARBA" id="ARBA00022475"/>
    </source>
</evidence>
<organism evidence="15 16">
    <name type="scientific">Cinnamomum micranthum f. kanehirae</name>
    <dbReference type="NCBI Taxonomy" id="337451"/>
    <lineage>
        <taxon>Eukaryota</taxon>
        <taxon>Viridiplantae</taxon>
        <taxon>Streptophyta</taxon>
        <taxon>Embryophyta</taxon>
        <taxon>Tracheophyta</taxon>
        <taxon>Spermatophyta</taxon>
        <taxon>Magnoliopsida</taxon>
        <taxon>Magnoliidae</taxon>
        <taxon>Laurales</taxon>
        <taxon>Lauraceae</taxon>
        <taxon>Cinnamomum</taxon>
    </lineage>
</organism>
<dbReference type="Pfam" id="PF08263">
    <property type="entry name" value="LRRNT_2"/>
    <property type="match status" value="1"/>
</dbReference>
<proteinExistence type="inferred from homology"/>
<keyword evidence="4" id="KW-1003">Cell membrane</keyword>
<comment type="similarity">
    <text evidence="3">Belongs to the RLP family.</text>
</comment>
<comment type="caution">
    <text evidence="15">The sequence shown here is derived from an EMBL/GenBank/DDBJ whole genome shotgun (WGS) entry which is preliminary data.</text>
</comment>
<evidence type="ECO:0000256" key="1">
    <source>
        <dbReference type="ARBA" id="ARBA00004167"/>
    </source>
</evidence>
<dbReference type="InterPro" id="IPR013210">
    <property type="entry name" value="LRR_N_plant-typ"/>
</dbReference>
<dbReference type="GO" id="GO:0005886">
    <property type="term" value="C:plasma membrane"/>
    <property type="evidence" value="ECO:0007669"/>
    <property type="project" value="UniProtKB-SubCell"/>
</dbReference>
<gene>
    <name evidence="15" type="ORF">CKAN_00395900</name>
</gene>
<dbReference type="GO" id="GO:0016301">
    <property type="term" value="F:kinase activity"/>
    <property type="evidence" value="ECO:0007669"/>
    <property type="project" value="UniProtKB-KW"/>
</dbReference>
<dbReference type="AlphaFoldDB" id="A0A3S3NA51"/>
<dbReference type="Pfam" id="PF13855">
    <property type="entry name" value="LRR_8"/>
    <property type="match status" value="2"/>
</dbReference>
<dbReference type="SMART" id="SM00369">
    <property type="entry name" value="LRR_TYP"/>
    <property type="match status" value="12"/>
</dbReference>